<dbReference type="PANTHER" id="PTHR10138:SF0">
    <property type="entry name" value="TRYPTOPHAN 2,3-DIOXYGENASE"/>
    <property type="match status" value="1"/>
</dbReference>
<name>A0ABX1H315_9ACTN</name>
<sequence>MSHETPHLDTEGAQPGGPANGGPGGGSPGGEGLAGRTREARDSSAEHSGAPHPGAGQAADTAHGHGPEAAHTPSPEAVHTHSPATGHDGPEAAHPHGGTPAAAHGGIPEAAHGETPEAAHGDAPEAVDADNPEAPNFDFADTTPYEDYVQADVLTHLQHPLSEDPGEMVFLVTTQVMELWFTVLVHEWETASRALRREDLPVAIAALKRSVRELEALNASWTPLAQLTPAQFNSYRSALGEGSGFQSAMYRRMEFLLGEKSASMLVPHRGSPRVYAELEKALAEPSLYDEVLRFLHRAGHPVPDAVLERDLRLKYQSSPEVEEIWARIYSGEESAPEQRLGEALTDVAELVWRWRNDHLVATRRAMGSKVGTGGSAGVAWLEKRATKNVFPELWSARSRV</sequence>
<comment type="caution">
    <text evidence="3">The sequence shown here is derived from an EMBL/GenBank/DDBJ whole genome shotgun (WGS) entry which is preliminary data.</text>
</comment>
<dbReference type="Proteomes" id="UP000772196">
    <property type="component" value="Unassembled WGS sequence"/>
</dbReference>
<feature type="compositionally biased region" description="Basic and acidic residues" evidence="2">
    <location>
        <begin position="111"/>
        <end position="123"/>
    </location>
</feature>
<feature type="compositionally biased region" description="Basic and acidic residues" evidence="2">
    <location>
        <begin position="1"/>
        <end position="10"/>
    </location>
</feature>
<proteinExistence type="inferred from homology"/>
<feature type="region of interest" description="Disordered" evidence="2">
    <location>
        <begin position="1"/>
        <end position="141"/>
    </location>
</feature>
<keyword evidence="1" id="KW-0349">Heme</keyword>
<evidence type="ECO:0000256" key="2">
    <source>
        <dbReference type="SAM" id="MobiDB-lite"/>
    </source>
</evidence>
<keyword evidence="1" id="KW-0823">Tryptophan catabolism</keyword>
<dbReference type="InterPro" id="IPR004981">
    <property type="entry name" value="Trp_2_3_dOase"/>
</dbReference>
<feature type="binding site" description="axial binding residue" evidence="1">
    <location>
        <position position="358"/>
    </location>
    <ligand>
        <name>heme</name>
        <dbReference type="ChEBI" id="CHEBI:30413"/>
    </ligand>
    <ligandPart>
        <name>Fe</name>
        <dbReference type="ChEBI" id="CHEBI:18248"/>
    </ligandPart>
</feature>
<feature type="compositionally biased region" description="Basic and acidic residues" evidence="2">
    <location>
        <begin position="36"/>
        <end position="45"/>
    </location>
</feature>
<feature type="binding site" evidence="1">
    <location>
        <position position="236"/>
    </location>
    <ligand>
        <name>substrate</name>
    </ligand>
</feature>
<keyword evidence="1" id="KW-0223">Dioxygenase</keyword>
<dbReference type="EMBL" id="JAAWWP010000005">
    <property type="protein sequence ID" value="NKI41710.1"/>
    <property type="molecule type" value="Genomic_DNA"/>
</dbReference>
<dbReference type="Gene3D" id="1.20.58.480">
    <property type="match status" value="1"/>
</dbReference>
<keyword evidence="1" id="KW-0479">Metal-binding</keyword>
<accession>A0ABX1H315</accession>
<comment type="similarity">
    <text evidence="1">Belongs to the tryptophan 2,3-dioxygenase family.</text>
</comment>
<evidence type="ECO:0000313" key="4">
    <source>
        <dbReference type="Proteomes" id="UP000772196"/>
    </source>
</evidence>
<comment type="caution">
    <text evidence="1">Lacks conserved residue(s) required for the propagation of feature annotation.</text>
</comment>
<comment type="pathway">
    <text evidence="1">Amino-acid degradation; L-tryptophan degradation via kynurenine pathway; L-kynurenine from L-tryptophan: step 1/2.</text>
</comment>
<comment type="subunit">
    <text evidence="1">Homotetramer.</text>
</comment>
<reference evidence="3 4" key="1">
    <citation type="submission" date="2020-04" db="EMBL/GenBank/DDBJ databases">
        <title>Phylogenetic Diversity and Antibacterial Activity against Ralstonia solanacearum of Endophytic Actinomycete Isolated from Moss.</title>
        <authorList>
            <person name="Zhuang X."/>
        </authorList>
    </citation>
    <scope>NUCLEOTIDE SEQUENCE [LARGE SCALE GENOMIC DNA]</scope>
    <source>
        <strain evidence="3 4">LD120</strain>
    </source>
</reference>
<dbReference type="EC" id="1.13.11.11" evidence="1"/>
<dbReference type="PANTHER" id="PTHR10138">
    <property type="entry name" value="TRYPTOPHAN 2,3-DIOXYGENASE"/>
    <property type="match status" value="1"/>
</dbReference>
<keyword evidence="4" id="KW-1185">Reference proteome</keyword>
<protein>
    <recommendedName>
        <fullName evidence="1">Tryptophan 2,3-dioxygenase</fullName>
        <shortName evidence="1">TDO</shortName>
        <ecNumber evidence="1">1.13.11.11</ecNumber>
    </recommendedName>
    <alternativeName>
        <fullName evidence="1">Tryptamin 2,3-dioxygenase</fullName>
    </alternativeName>
    <alternativeName>
        <fullName evidence="1">Tryptophan oxygenase</fullName>
        <shortName evidence="1">TO</shortName>
        <shortName evidence="1">TRPO</shortName>
    </alternativeName>
    <alternativeName>
        <fullName evidence="1">Tryptophan pyrrolase</fullName>
    </alternativeName>
    <alternativeName>
        <fullName evidence="1">Tryptophanase</fullName>
    </alternativeName>
</protein>
<keyword evidence="1" id="KW-0560">Oxidoreductase</keyword>
<comment type="function">
    <text evidence="1">Heme-dependent dioxygenase that catalyzes the oxidative cleavage of the L-tryptophan (L-Trp) pyrrole ring and converts L-tryptophan to N-formyl-L-kynurenine. Catalyzes the oxidative cleavage of the indole moiety.</text>
</comment>
<evidence type="ECO:0000256" key="1">
    <source>
        <dbReference type="HAMAP-Rule" id="MF_01972"/>
    </source>
</evidence>
<feature type="compositionally biased region" description="Gly residues" evidence="2">
    <location>
        <begin position="14"/>
        <end position="33"/>
    </location>
</feature>
<evidence type="ECO:0000313" key="3">
    <source>
        <dbReference type="EMBL" id="NKI41710.1"/>
    </source>
</evidence>
<dbReference type="Pfam" id="PF03301">
    <property type="entry name" value="Trp_dioxygenase"/>
    <property type="match status" value="1"/>
</dbReference>
<gene>
    <name evidence="1" type="primary">kynA</name>
    <name evidence="3" type="ORF">HFV08_10755</name>
</gene>
<comment type="catalytic activity">
    <reaction evidence="1">
        <text>L-tryptophan + O2 = N-formyl-L-kynurenine</text>
        <dbReference type="Rhea" id="RHEA:24536"/>
        <dbReference type="ChEBI" id="CHEBI:15379"/>
        <dbReference type="ChEBI" id="CHEBI:57912"/>
        <dbReference type="ChEBI" id="CHEBI:58629"/>
        <dbReference type="EC" id="1.13.11.11"/>
    </reaction>
</comment>
<dbReference type="SUPFAM" id="SSF140959">
    <property type="entry name" value="Indolic compounds 2,3-dioxygenase-like"/>
    <property type="match status" value="1"/>
</dbReference>
<organism evidence="3 4">
    <name type="scientific">Streptomyces physcomitrii</name>
    <dbReference type="NCBI Taxonomy" id="2724184"/>
    <lineage>
        <taxon>Bacteria</taxon>
        <taxon>Bacillati</taxon>
        <taxon>Actinomycetota</taxon>
        <taxon>Actinomycetes</taxon>
        <taxon>Kitasatosporales</taxon>
        <taxon>Streptomycetaceae</taxon>
        <taxon>Streptomyces</taxon>
    </lineage>
</organism>
<keyword evidence="1" id="KW-0408">Iron</keyword>
<dbReference type="InterPro" id="IPR037217">
    <property type="entry name" value="Trp/Indoleamine_2_3_dOase-like"/>
</dbReference>
<feature type="binding site" evidence="1">
    <location>
        <position position="372"/>
    </location>
    <ligand>
        <name>substrate</name>
    </ligand>
</feature>
<dbReference type="HAMAP" id="MF_01972">
    <property type="entry name" value="T23O"/>
    <property type="match status" value="1"/>
</dbReference>
<feature type="compositionally biased region" description="Low complexity" evidence="2">
    <location>
        <begin position="95"/>
        <end position="106"/>
    </location>
</feature>
<comment type="cofactor">
    <cofactor evidence="1">
        <name>heme</name>
        <dbReference type="ChEBI" id="CHEBI:30413"/>
    </cofactor>
    <text evidence="1">Binds 1 heme group per subunit.</text>
</comment>